<feature type="transmembrane region" description="Helical" evidence="1">
    <location>
        <begin position="231"/>
        <end position="259"/>
    </location>
</feature>
<keyword evidence="2" id="KW-1185">Reference proteome</keyword>
<feature type="transmembrane region" description="Helical" evidence="1">
    <location>
        <begin position="106"/>
        <end position="139"/>
    </location>
</feature>
<evidence type="ECO:0000313" key="2">
    <source>
        <dbReference type="Proteomes" id="UP000694941"/>
    </source>
</evidence>
<keyword evidence="1" id="KW-1133">Transmembrane helix</keyword>
<feature type="transmembrane region" description="Helical" evidence="1">
    <location>
        <begin position="151"/>
        <end position="170"/>
    </location>
</feature>
<evidence type="ECO:0000313" key="3">
    <source>
        <dbReference type="RefSeq" id="XP_022245970.1"/>
    </source>
</evidence>
<dbReference type="PANTHER" id="PTHR33444:SF2">
    <property type="entry name" value="MARVEL DOMAIN-CONTAINING PROTEIN"/>
    <property type="match status" value="1"/>
</dbReference>
<evidence type="ECO:0000256" key="1">
    <source>
        <dbReference type="SAM" id="Phobius"/>
    </source>
</evidence>
<protein>
    <submittedName>
        <fullName evidence="3">Uncharacterized protein LOC111086629 isoform X1</fullName>
    </submittedName>
</protein>
<dbReference type="InterPro" id="IPR040350">
    <property type="entry name" value="TMEM272"/>
</dbReference>
<name>A0ABM1SQR4_LIMPO</name>
<feature type="transmembrane region" description="Helical" evidence="1">
    <location>
        <begin position="190"/>
        <end position="211"/>
    </location>
</feature>
<gene>
    <name evidence="3" type="primary">LOC111086629</name>
</gene>
<keyword evidence="1" id="KW-0812">Transmembrane</keyword>
<reference evidence="3" key="1">
    <citation type="submission" date="2025-08" db="UniProtKB">
        <authorList>
            <consortium name="RefSeq"/>
        </authorList>
    </citation>
    <scope>IDENTIFICATION</scope>
    <source>
        <tissue evidence="3">Muscle</tissue>
    </source>
</reference>
<keyword evidence="1" id="KW-0472">Membrane</keyword>
<proteinExistence type="predicted"/>
<organism evidence="2 3">
    <name type="scientific">Limulus polyphemus</name>
    <name type="common">Atlantic horseshoe crab</name>
    <dbReference type="NCBI Taxonomy" id="6850"/>
    <lineage>
        <taxon>Eukaryota</taxon>
        <taxon>Metazoa</taxon>
        <taxon>Ecdysozoa</taxon>
        <taxon>Arthropoda</taxon>
        <taxon>Chelicerata</taxon>
        <taxon>Merostomata</taxon>
        <taxon>Xiphosura</taxon>
        <taxon>Limulidae</taxon>
        <taxon>Limulus</taxon>
    </lineage>
</organism>
<sequence>MDINVNHIMPTRNNYDVKLGNWEVCVHKNLPHQEKTEAGTTENVRINSTKMSENLESEENGKFHETEIADTQRNENRKTTRKCFLKITDEVDLNVSHTFSGLCHRCCYWFGLAFLAFIGGSVAVGILCGLQISMIIIGTIHRNNCPAQPCIPIYMTTSGCLGIVGVLIGVTRQVMEKRGRKRIVIFLHKFVLVSSICIILPWYVVGCVWLYQTYEPQYEDKSSADYCHKSLYLFAFFFQSILFMFICLLILLEILYRFIEFYRLFKKR</sequence>
<accession>A0ABM1SQR4</accession>
<dbReference type="PANTHER" id="PTHR33444">
    <property type="entry name" value="SI:DKEY-19B23.12-RELATED"/>
    <property type="match status" value="1"/>
</dbReference>
<dbReference type="RefSeq" id="XP_022245970.1">
    <property type="nucleotide sequence ID" value="XM_022390262.1"/>
</dbReference>
<dbReference type="Proteomes" id="UP000694941">
    <property type="component" value="Unplaced"/>
</dbReference>
<dbReference type="GeneID" id="111086629"/>